<evidence type="ECO:0000256" key="3">
    <source>
        <dbReference type="ARBA" id="ARBA00022833"/>
    </source>
</evidence>
<protein>
    <recommendedName>
        <fullName evidence="9">Zn(2)-C6 fungal-type domain-containing protein</fullName>
    </recommendedName>
</protein>
<dbReference type="GO" id="GO:0005634">
    <property type="term" value="C:nucleus"/>
    <property type="evidence" value="ECO:0007669"/>
    <property type="project" value="UniProtKB-SubCell"/>
</dbReference>
<evidence type="ECO:0000256" key="6">
    <source>
        <dbReference type="ARBA" id="ARBA00023163"/>
    </source>
</evidence>
<dbReference type="SUPFAM" id="SSF57701">
    <property type="entry name" value="Zn2/Cys6 DNA-binding domain"/>
    <property type="match status" value="1"/>
</dbReference>
<dbReference type="InterPro" id="IPR001138">
    <property type="entry name" value="Zn2Cys6_DnaBD"/>
</dbReference>
<dbReference type="GO" id="GO:0006351">
    <property type="term" value="P:DNA-templated transcription"/>
    <property type="evidence" value="ECO:0007669"/>
    <property type="project" value="InterPro"/>
</dbReference>
<dbReference type="EMBL" id="AFQF01000115">
    <property type="protein sequence ID" value="EGU89084.1"/>
    <property type="molecule type" value="Genomic_DNA"/>
</dbReference>
<keyword evidence="6" id="KW-0804">Transcription</keyword>
<feature type="compositionally biased region" description="Polar residues" evidence="8">
    <location>
        <begin position="40"/>
        <end position="51"/>
    </location>
</feature>
<dbReference type="CDD" id="cd00067">
    <property type="entry name" value="GAL4"/>
    <property type="match status" value="1"/>
</dbReference>
<evidence type="ECO:0000256" key="7">
    <source>
        <dbReference type="ARBA" id="ARBA00023242"/>
    </source>
</evidence>
<dbReference type="GO" id="GO:0000981">
    <property type="term" value="F:DNA-binding transcription factor activity, RNA polymerase II-specific"/>
    <property type="evidence" value="ECO:0007669"/>
    <property type="project" value="InterPro"/>
</dbReference>
<dbReference type="GO" id="GO:0045944">
    <property type="term" value="P:positive regulation of transcription by RNA polymerase II"/>
    <property type="evidence" value="ECO:0007669"/>
    <property type="project" value="TreeGrafter"/>
</dbReference>
<dbReference type="STRING" id="660025.F9F1T3"/>
<dbReference type="AlphaFoldDB" id="F9F1T3"/>
<dbReference type="PANTHER" id="PTHR47782">
    <property type="entry name" value="ZN(II)2CYS6 TRANSCRIPTION FACTOR (EUROFUNG)-RELATED"/>
    <property type="match status" value="1"/>
</dbReference>
<comment type="caution">
    <text evidence="10">The sequence shown here is derived from an EMBL/GenBank/DDBJ whole genome shotgun (WGS) entry which is preliminary data.</text>
</comment>
<feature type="region of interest" description="Disordered" evidence="8">
    <location>
        <begin position="198"/>
        <end position="240"/>
    </location>
</feature>
<feature type="compositionally biased region" description="Polar residues" evidence="8">
    <location>
        <begin position="227"/>
        <end position="240"/>
    </location>
</feature>
<keyword evidence="7" id="KW-0539">Nucleus</keyword>
<dbReference type="GO" id="GO:0008270">
    <property type="term" value="F:zinc ion binding"/>
    <property type="evidence" value="ECO:0007669"/>
    <property type="project" value="InterPro"/>
</dbReference>
<dbReference type="OrthoDB" id="6612291at2759"/>
<dbReference type="SMART" id="SM00906">
    <property type="entry name" value="Fungal_trans"/>
    <property type="match status" value="1"/>
</dbReference>
<name>F9F1T3_FUSOF</name>
<dbReference type="PaxDb" id="5507-FOXG_01042P0"/>
<evidence type="ECO:0000256" key="8">
    <source>
        <dbReference type="SAM" id="MobiDB-lite"/>
    </source>
</evidence>
<comment type="subcellular location">
    <subcellularLocation>
        <location evidence="1">Nucleus</location>
    </subcellularLocation>
</comment>
<keyword evidence="2" id="KW-0479">Metal-binding</keyword>
<gene>
    <name evidence="10" type="ORF">FOXB_00357</name>
</gene>
<keyword evidence="4" id="KW-0805">Transcription regulation</keyword>
<dbReference type="CDD" id="cd12148">
    <property type="entry name" value="fungal_TF_MHR"/>
    <property type="match status" value="1"/>
</dbReference>
<keyword evidence="5" id="KW-0238">DNA-binding</keyword>
<dbReference type="PANTHER" id="PTHR47782:SF7">
    <property type="entry name" value="PROTEIN STB5"/>
    <property type="match status" value="1"/>
</dbReference>
<evidence type="ECO:0000256" key="4">
    <source>
        <dbReference type="ARBA" id="ARBA00023015"/>
    </source>
</evidence>
<dbReference type="SMART" id="SM00066">
    <property type="entry name" value="GAL4"/>
    <property type="match status" value="1"/>
</dbReference>
<dbReference type="Pfam" id="PF04082">
    <property type="entry name" value="Fungal_trans"/>
    <property type="match status" value="1"/>
</dbReference>
<evidence type="ECO:0000313" key="10">
    <source>
        <dbReference type="EMBL" id="EGU89084.1"/>
    </source>
</evidence>
<accession>F9F1T3</accession>
<keyword evidence="3" id="KW-0862">Zinc</keyword>
<dbReference type="InterPro" id="IPR052202">
    <property type="entry name" value="Yeast_MetPath_Reg"/>
</dbReference>
<feature type="compositionally biased region" description="Basic and acidic residues" evidence="8">
    <location>
        <begin position="215"/>
        <end position="225"/>
    </location>
</feature>
<dbReference type="InterPro" id="IPR007219">
    <property type="entry name" value="XnlR_reg_dom"/>
</dbReference>
<dbReference type="PROSITE" id="PS50048">
    <property type="entry name" value="ZN2_CY6_FUNGAL_2"/>
    <property type="match status" value="1"/>
</dbReference>
<organism evidence="10">
    <name type="scientific">Fusarium oxysporum (strain Fo5176)</name>
    <name type="common">Fusarium vascular wilt</name>
    <dbReference type="NCBI Taxonomy" id="660025"/>
    <lineage>
        <taxon>Eukaryota</taxon>
        <taxon>Fungi</taxon>
        <taxon>Dikarya</taxon>
        <taxon>Ascomycota</taxon>
        <taxon>Pezizomycotina</taxon>
        <taxon>Sordariomycetes</taxon>
        <taxon>Hypocreomycetidae</taxon>
        <taxon>Hypocreales</taxon>
        <taxon>Nectriaceae</taxon>
        <taxon>Fusarium</taxon>
        <taxon>Fusarium oxysporum species complex</taxon>
    </lineage>
</organism>
<proteinExistence type="predicted"/>
<feature type="domain" description="Zn(2)-C6 fungal-type" evidence="9">
    <location>
        <begin position="80"/>
        <end position="110"/>
    </location>
</feature>
<evidence type="ECO:0000256" key="1">
    <source>
        <dbReference type="ARBA" id="ARBA00004123"/>
    </source>
</evidence>
<feature type="region of interest" description="Disordered" evidence="8">
    <location>
        <begin position="1"/>
        <end position="72"/>
    </location>
</feature>
<evidence type="ECO:0000256" key="5">
    <source>
        <dbReference type="ARBA" id="ARBA00023125"/>
    </source>
</evidence>
<dbReference type="PROSITE" id="PS00463">
    <property type="entry name" value="ZN2_CY6_FUNGAL_1"/>
    <property type="match status" value="1"/>
</dbReference>
<dbReference type="GO" id="GO:0043565">
    <property type="term" value="F:sequence-specific DNA binding"/>
    <property type="evidence" value="ECO:0007669"/>
    <property type="project" value="TreeGrafter"/>
</dbReference>
<dbReference type="InterPro" id="IPR036864">
    <property type="entry name" value="Zn2-C6_fun-type_DNA-bd_sf"/>
</dbReference>
<reference evidence="10" key="1">
    <citation type="journal article" date="2012" name="Mol. Plant Microbe Interact.">
        <title>A highly conserved effector in Fusarium oxysporum is required for full virulence on Arabidopsis.</title>
        <authorList>
            <person name="Thatcher L.F."/>
            <person name="Gardiner D.M."/>
            <person name="Kazan K."/>
            <person name="Manners J."/>
        </authorList>
    </citation>
    <scope>NUCLEOTIDE SEQUENCE [LARGE SCALE GENOMIC DNA]</scope>
    <source>
        <strain evidence="10">Fo5176</strain>
    </source>
</reference>
<sequence>MASASDMKASIHRFRLRRVSPSPRDVGRARSASPPVSPDQRLQQQDATQGEAQARRQDQQKQSQTVVAGRSATGRPIAPACDRCRSFKKKCSRTFPVCSLCASAGQRCSYTNPVANAEAQVHQLRSRVQWLSQYIEQNILPPGRQDVIEGIETGSDLGIVLGHGPRNSMGNIATSGTASSPLSRVPGQMASPLETIGSLPSIRGLDHPSTGRQSVEIRLEERDPGSVRTTSSRLSYGESTDGSVTKRRLIARQALPPDIAPSRFVDAFFRHVNRAYPFVDQTRIRRDLELLGDASPADQDPPMTLLYLVMAIGCTSLVRAGQIPSDTARRFDVVYPDIIQECLSNETIESVQILILLGLYSLFDPAATSAYFIVGIAARQAMVIGLTRPDEQPRTAVETELRHRLYWSIFVLDRMMSASQGLPAAFTDEHANVPLPGLTVEEFASPDRAVYARNLQTSRHVIQLRQLEYRILHAVHLQQNSETARLAPADRRTVLNSLRSEIEDWYSNGCLMSPMEADNLPIHSSITWLSAQYYHLLILLYFPNHFNSSAAAVTRQEQLEFAQKQLQANSALLQQRQLPLNRVSLSRLLPVCLLLMHDFVASYRADGASSSAREEVVLLITLLEAFPEGWTVAQEAARIMQQFAGVLTGQGGMATAYYGETIEELIKQCIASFTGLLHQFLGKATCFQSIEYAQETQEVGRMGQIGATQQSSTNSLWLNGTDSSIGGVNEEAVLGYGWGSWDLDFLTNTGYNLKGSIVVRSMSIHAMDWRGVTSGPDDIMTGGLYTINIYAGERTRFPAVED</sequence>
<evidence type="ECO:0000259" key="9">
    <source>
        <dbReference type="PROSITE" id="PS50048"/>
    </source>
</evidence>
<dbReference type="Pfam" id="PF00172">
    <property type="entry name" value="Zn_clus"/>
    <property type="match status" value="1"/>
</dbReference>
<dbReference type="Gene3D" id="4.10.240.10">
    <property type="entry name" value="Zn(2)-C6 fungal-type DNA-binding domain"/>
    <property type="match status" value="1"/>
</dbReference>
<evidence type="ECO:0000256" key="2">
    <source>
        <dbReference type="ARBA" id="ARBA00022723"/>
    </source>
</evidence>